<evidence type="ECO:0000256" key="2">
    <source>
        <dbReference type="ARBA" id="ARBA00005695"/>
    </source>
</evidence>
<comment type="subcellular location">
    <subcellularLocation>
        <location evidence="1">Periplasm</location>
    </subcellularLocation>
</comment>
<reference evidence="7 8" key="1">
    <citation type="submission" date="2019-03" db="EMBL/GenBank/DDBJ databases">
        <title>Jiella endophytica sp. nov., a novel endophytic bacterium isolated from root of Ficus microcarpa Linn. f.</title>
        <authorList>
            <person name="Tuo L."/>
        </authorList>
    </citation>
    <scope>NUCLEOTIDE SEQUENCE [LARGE SCALE GENOMIC DNA]</scope>
    <source>
        <strain evidence="7 8">CBS5Q-3</strain>
    </source>
</reference>
<dbReference type="Gene3D" id="3.40.190.10">
    <property type="entry name" value="Periplasmic binding protein-like II"/>
    <property type="match status" value="1"/>
</dbReference>
<protein>
    <submittedName>
        <fullName evidence="7">ABC transporter substrate-binding protein</fullName>
    </submittedName>
</protein>
<dbReference type="AlphaFoldDB" id="A0A4Y8RNG5"/>
<dbReference type="GO" id="GO:0015833">
    <property type="term" value="P:peptide transport"/>
    <property type="evidence" value="ECO:0007669"/>
    <property type="project" value="TreeGrafter"/>
</dbReference>
<dbReference type="Proteomes" id="UP000298179">
    <property type="component" value="Unassembled WGS sequence"/>
</dbReference>
<dbReference type="PANTHER" id="PTHR30290">
    <property type="entry name" value="PERIPLASMIC BINDING COMPONENT OF ABC TRANSPORTER"/>
    <property type="match status" value="1"/>
</dbReference>
<feature type="chain" id="PRO_5021436476" evidence="5">
    <location>
        <begin position="24"/>
        <end position="499"/>
    </location>
</feature>
<feature type="signal peptide" evidence="5">
    <location>
        <begin position="1"/>
        <end position="23"/>
    </location>
</feature>
<proteinExistence type="inferred from homology"/>
<dbReference type="PANTHER" id="PTHR30290:SF9">
    <property type="entry name" value="OLIGOPEPTIDE-BINDING PROTEIN APPA"/>
    <property type="match status" value="1"/>
</dbReference>
<evidence type="ECO:0000313" key="7">
    <source>
        <dbReference type="EMBL" id="TFF24876.1"/>
    </source>
</evidence>
<evidence type="ECO:0000259" key="6">
    <source>
        <dbReference type="Pfam" id="PF00496"/>
    </source>
</evidence>
<dbReference type="RefSeq" id="WP_134761045.1">
    <property type="nucleotide sequence ID" value="NZ_SOZD01000002.1"/>
</dbReference>
<dbReference type="InterPro" id="IPR000914">
    <property type="entry name" value="SBP_5_dom"/>
</dbReference>
<dbReference type="GO" id="GO:1904680">
    <property type="term" value="F:peptide transmembrane transporter activity"/>
    <property type="evidence" value="ECO:0007669"/>
    <property type="project" value="TreeGrafter"/>
</dbReference>
<dbReference type="OrthoDB" id="8144963at2"/>
<feature type="domain" description="Solute-binding protein family 5" evidence="6">
    <location>
        <begin position="66"/>
        <end position="418"/>
    </location>
</feature>
<keyword evidence="8" id="KW-1185">Reference proteome</keyword>
<evidence type="ECO:0000256" key="5">
    <source>
        <dbReference type="SAM" id="SignalP"/>
    </source>
</evidence>
<dbReference type="GO" id="GO:0043190">
    <property type="term" value="C:ATP-binding cassette (ABC) transporter complex"/>
    <property type="evidence" value="ECO:0007669"/>
    <property type="project" value="InterPro"/>
</dbReference>
<evidence type="ECO:0000256" key="1">
    <source>
        <dbReference type="ARBA" id="ARBA00004418"/>
    </source>
</evidence>
<organism evidence="7 8">
    <name type="scientific">Jiella endophytica</name>
    <dbReference type="NCBI Taxonomy" id="2558362"/>
    <lineage>
        <taxon>Bacteria</taxon>
        <taxon>Pseudomonadati</taxon>
        <taxon>Pseudomonadota</taxon>
        <taxon>Alphaproteobacteria</taxon>
        <taxon>Hyphomicrobiales</taxon>
        <taxon>Aurantimonadaceae</taxon>
        <taxon>Jiella</taxon>
    </lineage>
</organism>
<keyword evidence="4 5" id="KW-0732">Signal</keyword>
<gene>
    <name evidence="7" type="ORF">E3C22_05670</name>
</gene>
<accession>A0A4Y8RNG5</accession>
<dbReference type="EMBL" id="SOZD01000002">
    <property type="protein sequence ID" value="TFF24876.1"/>
    <property type="molecule type" value="Genomic_DNA"/>
</dbReference>
<dbReference type="GO" id="GO:0030288">
    <property type="term" value="C:outer membrane-bounded periplasmic space"/>
    <property type="evidence" value="ECO:0007669"/>
    <property type="project" value="UniProtKB-ARBA"/>
</dbReference>
<dbReference type="PIRSF" id="PIRSF002741">
    <property type="entry name" value="MppA"/>
    <property type="match status" value="1"/>
</dbReference>
<comment type="similarity">
    <text evidence="2">Belongs to the bacterial solute-binding protein 5 family.</text>
</comment>
<dbReference type="InterPro" id="IPR039424">
    <property type="entry name" value="SBP_5"/>
</dbReference>
<comment type="caution">
    <text evidence="7">The sequence shown here is derived from an EMBL/GenBank/DDBJ whole genome shotgun (WGS) entry which is preliminary data.</text>
</comment>
<dbReference type="SUPFAM" id="SSF53850">
    <property type="entry name" value="Periplasmic binding protein-like II"/>
    <property type="match status" value="1"/>
</dbReference>
<keyword evidence="3" id="KW-0813">Transport</keyword>
<dbReference type="Gene3D" id="3.90.76.10">
    <property type="entry name" value="Dipeptide-binding Protein, Domain 1"/>
    <property type="match status" value="1"/>
</dbReference>
<dbReference type="CDD" id="cd08498">
    <property type="entry name" value="PBP2_NikA_DppA_OppA_like_2"/>
    <property type="match status" value="1"/>
</dbReference>
<evidence type="ECO:0000256" key="4">
    <source>
        <dbReference type="ARBA" id="ARBA00022729"/>
    </source>
</evidence>
<dbReference type="Pfam" id="PF00496">
    <property type="entry name" value="SBP_bac_5"/>
    <property type="match status" value="1"/>
</dbReference>
<evidence type="ECO:0000256" key="3">
    <source>
        <dbReference type="ARBA" id="ARBA00022448"/>
    </source>
</evidence>
<dbReference type="Gene3D" id="3.10.105.10">
    <property type="entry name" value="Dipeptide-binding Protein, Domain 3"/>
    <property type="match status" value="1"/>
</dbReference>
<dbReference type="InterPro" id="IPR030678">
    <property type="entry name" value="Peptide/Ni-bd"/>
</dbReference>
<evidence type="ECO:0000313" key="8">
    <source>
        <dbReference type="Proteomes" id="UP000298179"/>
    </source>
</evidence>
<name>A0A4Y8RNG5_9HYPH</name>
<sequence>MKHVRVLVLAAFALATPLFPAVAADNEITIARSVSTTALDPGFLREAATIVDNIFDTLVMRDEDMKLVPGLATSWKPIDDTTWEFKLRTGVKFHNGEDFDAEAVKFTIERILDPAANAPTISYIRTIAGVEVVDPETVRVKTNGPDPLLPTRMSRYPTYIVPPKYVGEVGSDVFATKPVGTGPYEFVEFIPDQHVILKANPAYWRGEPAIDRVTWRAIPDGTARVTALLTGEVDLVENVPVDLVPMTRESQDVDLVQVKNGGLTIYLGLVMKEPPLDKLKVRQALDAAIDRKGIVDNILGGMATVKGTQVGPADFGYVDIPPTPYDPQKAKELLKEAGMPDGFAIKMESSHRYMKDGEVAQAIAQQFGDVGIKVDQNVLDWSVYTKQLPPPGPIYMLGWGSTQTLDADAAIYAIMKSGEPYSTASIPELDELLEESRRIVDPEKRKAVLEKIQKVAAEQVPLLTLYQEDALYGKAKDIVFEGRPDARIPVFDIRREAAN</sequence>